<evidence type="ECO:0000259" key="6">
    <source>
        <dbReference type="Pfam" id="PF00535"/>
    </source>
</evidence>
<dbReference type="GO" id="GO:0099621">
    <property type="term" value="F:undecaprenyl-phosphate 4-deoxy-4-formamido-L-arabinose transferase activity"/>
    <property type="evidence" value="ECO:0007669"/>
    <property type="project" value="UniProtKB-EC"/>
</dbReference>
<dbReference type="OrthoDB" id="9815923at2"/>
<dbReference type="Pfam" id="PF00535">
    <property type="entry name" value="Glycos_transf_2"/>
    <property type="match status" value="1"/>
</dbReference>
<feature type="domain" description="Glycosyltransferase 2-like" evidence="6">
    <location>
        <begin position="10"/>
        <end position="133"/>
    </location>
</feature>
<dbReference type="PANTHER" id="PTHR48090:SF10">
    <property type="entry name" value="GLUCOSYL-3-PHOSPHOGLYCERATE SYNTHASE"/>
    <property type="match status" value="1"/>
</dbReference>
<organism evidence="7 8">
    <name type="scientific">Aquimixticola soesokkakensis</name>
    <dbReference type="NCBI Taxonomy" id="1519096"/>
    <lineage>
        <taxon>Bacteria</taxon>
        <taxon>Pseudomonadati</taxon>
        <taxon>Pseudomonadota</taxon>
        <taxon>Alphaproteobacteria</taxon>
        <taxon>Rhodobacterales</taxon>
        <taxon>Paracoccaceae</taxon>
        <taxon>Aquimixticola</taxon>
    </lineage>
</organism>
<sequence length="230" mass="25185">MTVSQPVQVSCIVPAYNEGPRLRAVLEALLAQPLIDEIIVVDDGSSDDTVAVAQAIAGVVVHRMGQNGGKTRALAAGIARARGDSLLFIDADLSGLAADDLERLIAPVRAGRADMSISLRRNAPRPWHWIGLDYISGERMMRRALLEDGLDELAALPRFGFEVWLNRRCVAHRARIAVVRWDAVDSPLKSAKFGVWAGVKADLRMMGDLFSSASPIELLRQIVQMRRQVI</sequence>
<proteinExistence type="inferred from homology"/>
<dbReference type="InterPro" id="IPR029044">
    <property type="entry name" value="Nucleotide-diphossugar_trans"/>
</dbReference>
<comment type="cofactor">
    <cofactor evidence="1">
        <name>Mg(2+)</name>
        <dbReference type="ChEBI" id="CHEBI:18420"/>
    </cofactor>
</comment>
<comment type="similarity">
    <text evidence="2">Belongs to the glycosyltransferase 2 family.</text>
</comment>
<evidence type="ECO:0000256" key="5">
    <source>
        <dbReference type="ARBA" id="ARBA00022842"/>
    </source>
</evidence>
<dbReference type="RefSeq" id="WP_085836720.1">
    <property type="nucleotide sequence ID" value="NZ_FWFS01000007.1"/>
</dbReference>
<reference evidence="7 8" key="1">
    <citation type="submission" date="2017-03" db="EMBL/GenBank/DDBJ databases">
        <authorList>
            <person name="Afonso C.L."/>
            <person name="Miller P.J."/>
            <person name="Scott M.A."/>
            <person name="Spackman E."/>
            <person name="Goraichik I."/>
            <person name="Dimitrov K.M."/>
            <person name="Suarez D.L."/>
            <person name="Swayne D.E."/>
        </authorList>
    </citation>
    <scope>NUCLEOTIDE SEQUENCE [LARGE SCALE GENOMIC DNA]</scope>
    <source>
        <strain evidence="7 8">CECT 8620</strain>
    </source>
</reference>
<dbReference type="InterPro" id="IPR001173">
    <property type="entry name" value="Glyco_trans_2-like"/>
</dbReference>
<evidence type="ECO:0000256" key="4">
    <source>
        <dbReference type="ARBA" id="ARBA00022679"/>
    </source>
</evidence>
<keyword evidence="4 7" id="KW-0808">Transferase</keyword>
<evidence type="ECO:0000313" key="8">
    <source>
        <dbReference type="Proteomes" id="UP000193862"/>
    </source>
</evidence>
<dbReference type="PANTHER" id="PTHR48090">
    <property type="entry name" value="UNDECAPRENYL-PHOSPHATE 4-DEOXY-4-FORMAMIDO-L-ARABINOSE TRANSFERASE-RELATED"/>
    <property type="match status" value="1"/>
</dbReference>
<evidence type="ECO:0000256" key="3">
    <source>
        <dbReference type="ARBA" id="ARBA00022676"/>
    </source>
</evidence>
<dbReference type="AlphaFoldDB" id="A0A1Y5SYX1"/>
<evidence type="ECO:0000313" key="7">
    <source>
        <dbReference type="EMBL" id="SLN48321.1"/>
    </source>
</evidence>
<dbReference type="SUPFAM" id="SSF53448">
    <property type="entry name" value="Nucleotide-diphospho-sugar transferases"/>
    <property type="match status" value="1"/>
</dbReference>
<evidence type="ECO:0000256" key="1">
    <source>
        <dbReference type="ARBA" id="ARBA00001946"/>
    </source>
</evidence>
<gene>
    <name evidence="7" type="primary">arnC</name>
    <name evidence="7" type="ORF">AQS8620_02019</name>
</gene>
<dbReference type="Proteomes" id="UP000193862">
    <property type="component" value="Unassembled WGS sequence"/>
</dbReference>
<dbReference type="Gene3D" id="3.90.550.10">
    <property type="entry name" value="Spore Coat Polysaccharide Biosynthesis Protein SpsA, Chain A"/>
    <property type="match status" value="1"/>
</dbReference>
<name>A0A1Y5SYX1_9RHOB</name>
<dbReference type="EC" id="2.4.2.53" evidence="7"/>
<evidence type="ECO:0000256" key="2">
    <source>
        <dbReference type="ARBA" id="ARBA00006739"/>
    </source>
</evidence>
<protein>
    <submittedName>
        <fullName evidence="7">Undecaprenyl-phosphate 4-deoxy-4-formamido-L-arabinose transferase</fullName>
        <ecNumber evidence="7">2.4.2.53</ecNumber>
    </submittedName>
</protein>
<dbReference type="EMBL" id="FWFS01000007">
    <property type="protein sequence ID" value="SLN48321.1"/>
    <property type="molecule type" value="Genomic_DNA"/>
</dbReference>
<dbReference type="InterPro" id="IPR050256">
    <property type="entry name" value="Glycosyltransferase_2"/>
</dbReference>
<keyword evidence="5" id="KW-0460">Magnesium</keyword>
<keyword evidence="8" id="KW-1185">Reference proteome</keyword>
<keyword evidence="3 7" id="KW-0328">Glycosyltransferase</keyword>
<accession>A0A1Y5SYX1</accession>
<dbReference type="CDD" id="cd04179">
    <property type="entry name" value="DPM_DPG-synthase_like"/>
    <property type="match status" value="1"/>
</dbReference>